<keyword evidence="1" id="KW-0472">Membrane</keyword>
<feature type="transmembrane region" description="Helical" evidence="1">
    <location>
        <begin position="598"/>
        <end position="617"/>
    </location>
</feature>
<dbReference type="Gene3D" id="3.10.620.30">
    <property type="match status" value="1"/>
</dbReference>
<feature type="transmembrane region" description="Helical" evidence="1">
    <location>
        <begin position="637"/>
        <end position="660"/>
    </location>
</feature>
<dbReference type="InterPro" id="IPR002931">
    <property type="entry name" value="Transglutaminase-like"/>
</dbReference>
<feature type="domain" description="DUF3857" evidence="3">
    <location>
        <begin position="8"/>
        <end position="171"/>
    </location>
</feature>
<dbReference type="InterPro" id="IPR019690">
    <property type="entry name" value="DUF2569"/>
</dbReference>
<name>A0A916JC22_9BACT</name>
<evidence type="ECO:0008006" key="6">
    <source>
        <dbReference type="Google" id="ProtNLM"/>
    </source>
</evidence>
<dbReference type="EMBL" id="CAJRAF010000002">
    <property type="protein sequence ID" value="CAG4999122.1"/>
    <property type="molecule type" value="Genomic_DNA"/>
</dbReference>
<dbReference type="InterPro" id="IPR024618">
    <property type="entry name" value="DUF3857"/>
</dbReference>
<organism evidence="4 5">
    <name type="scientific">Dyadobacter helix</name>
    <dbReference type="NCBI Taxonomy" id="2822344"/>
    <lineage>
        <taxon>Bacteria</taxon>
        <taxon>Pseudomonadati</taxon>
        <taxon>Bacteroidota</taxon>
        <taxon>Cytophagia</taxon>
        <taxon>Cytophagales</taxon>
        <taxon>Spirosomataceae</taxon>
        <taxon>Dyadobacter</taxon>
    </lineage>
</organism>
<dbReference type="Pfam" id="PF10754">
    <property type="entry name" value="DUF2569"/>
    <property type="match status" value="1"/>
</dbReference>
<dbReference type="Pfam" id="PF01841">
    <property type="entry name" value="Transglut_core"/>
    <property type="match status" value="1"/>
</dbReference>
<dbReference type="SUPFAM" id="SSF54001">
    <property type="entry name" value="Cysteine proteinases"/>
    <property type="match status" value="1"/>
</dbReference>
<evidence type="ECO:0000313" key="4">
    <source>
        <dbReference type="EMBL" id="CAG4999122.1"/>
    </source>
</evidence>
<dbReference type="AlphaFoldDB" id="A0A916JC22"/>
<evidence type="ECO:0000259" key="3">
    <source>
        <dbReference type="Pfam" id="PF12969"/>
    </source>
</evidence>
<comment type="caution">
    <text evidence="4">The sequence shown here is derived from an EMBL/GenBank/DDBJ whole genome shotgun (WGS) entry which is preliminary data.</text>
</comment>
<dbReference type="Proteomes" id="UP000680038">
    <property type="component" value="Unassembled WGS sequence"/>
</dbReference>
<feature type="transmembrane region" description="Helical" evidence="1">
    <location>
        <begin position="725"/>
        <end position="745"/>
    </location>
</feature>
<protein>
    <recommendedName>
        <fullName evidence="6">DUF3857 domain-containing protein</fullName>
    </recommendedName>
</protein>
<keyword evidence="5" id="KW-1185">Reference proteome</keyword>
<evidence type="ECO:0000259" key="2">
    <source>
        <dbReference type="Pfam" id="PF01841"/>
    </source>
</evidence>
<feature type="transmembrane region" description="Helical" evidence="1">
    <location>
        <begin position="757"/>
        <end position="775"/>
    </location>
</feature>
<dbReference type="Pfam" id="PF12969">
    <property type="entry name" value="DUF3857"/>
    <property type="match status" value="1"/>
</dbReference>
<feature type="domain" description="Transglutaminase-like" evidence="2">
    <location>
        <begin position="234"/>
        <end position="333"/>
    </location>
</feature>
<proteinExistence type="predicted"/>
<keyword evidence="1" id="KW-1133">Transmembrane helix</keyword>
<gene>
    <name evidence="4" type="ORF">DYBT9275_02158</name>
</gene>
<accession>A0A916JC22</accession>
<dbReference type="Gene3D" id="2.60.40.3140">
    <property type="match status" value="1"/>
</dbReference>
<reference evidence="4" key="1">
    <citation type="submission" date="2021-04" db="EMBL/GenBank/DDBJ databases">
        <authorList>
            <person name="Rodrigo-Torres L."/>
            <person name="Arahal R. D."/>
            <person name="Lucena T."/>
        </authorList>
    </citation>
    <scope>NUCLEOTIDE SEQUENCE</scope>
    <source>
        <strain evidence="4">CECT 9275</strain>
    </source>
</reference>
<evidence type="ECO:0000313" key="5">
    <source>
        <dbReference type="Proteomes" id="UP000680038"/>
    </source>
</evidence>
<evidence type="ECO:0000256" key="1">
    <source>
        <dbReference type="SAM" id="Phobius"/>
    </source>
</evidence>
<dbReference type="InterPro" id="IPR038765">
    <property type="entry name" value="Papain-like_cys_pep_sf"/>
</dbReference>
<sequence>MQVNLDKKSTYHRLIRQIVSESGIQNGSEIAVSFDPTYEQVSFHTVNIIRDGKVISKLKAGDFKVLAYETDRQRFIYNGYYSASLILKDVRKGDRIEFSYTVTGWNSVFRNKYSNSFYFGAYDYIPQKHYALFSSKTRNLYFKEFNNPVKKSVRQIGNQLVYEWDVRNAKNIPYEDYSPSWYVNEPFVQISEFKNWAEVVDWGLEFYAQPVINGPLKNKILQWQKEAKGNKEIFIEKVSRFVQDEIRYLGIETGENSHKPHHPENVFEQRYGDCKDKTLLLCAILRENAIEADPVLVDTYKKSHLADYLPTPLDFNHVVTRVKLNETKHIFIDATFSLQGGKAASIFFPAYEKGLLLKKGEQSIINIPPQNPGKILVTEVFTVPSATDTVSAGSLKVHTVYAKSNADYIRADFQEGNISEIEEGYINYYREIYKNSEFEAADTLVYQDLREENMFLVTEHYKIKNAWSKDSTSKKLRFSVFGKILYDQLINLPNRVRKTPISLNYPYHLDYRIQIKLPDQRNIRPEEWELKRESYLIRFKSKLNETENVWELSYEYKTLKDYVPVNESNQFKNDIKKLVGHLEYEMWDSLEVSGTSDYNPWMILLFIASLVVGIYLCTKLYRYSPGSIHQSGRGIPIGGWLILMGIGLFGQGISILFWLWGDESLPYFTVSGWDALAGDLETRVTLYHVFLSAEVFLNALTFCGSGLVLLLFLKRRDSFRLVFSLFYSFKAAYLIADTSIAAIFYDYDSISLVAKQVGEIVSALIFMAFWILYLYKSRRAEKTFVNTFSTAIPLRDTSVNQELTSD</sequence>
<keyword evidence="1" id="KW-0812">Transmembrane</keyword>
<feature type="transmembrane region" description="Helical" evidence="1">
    <location>
        <begin position="695"/>
        <end position="713"/>
    </location>
</feature>